<dbReference type="AlphaFoldDB" id="A0A4R1QTB8"/>
<name>A0A4R1QTB8_9FIRM</name>
<dbReference type="Proteomes" id="UP000295718">
    <property type="component" value="Unassembled WGS sequence"/>
</dbReference>
<evidence type="ECO:0000313" key="1">
    <source>
        <dbReference type="EMBL" id="TCL56333.1"/>
    </source>
</evidence>
<gene>
    <name evidence="1" type="ORF">EDD76_112161</name>
</gene>
<comment type="caution">
    <text evidence="1">The sequence shown here is derived from an EMBL/GenBank/DDBJ whole genome shotgun (WGS) entry which is preliminary data.</text>
</comment>
<sequence>MTFRRDYATANTSEFILKLLFSGASSRKCNPNTREL</sequence>
<reference evidence="1 2" key="1">
    <citation type="submission" date="2019-03" db="EMBL/GenBank/DDBJ databases">
        <title>Genomic Encyclopedia of Type Strains, Phase IV (KMG-IV): sequencing the most valuable type-strain genomes for metagenomic binning, comparative biology and taxonomic classification.</title>
        <authorList>
            <person name="Goeker M."/>
        </authorList>
    </citation>
    <scope>NUCLEOTIDE SEQUENCE [LARGE SCALE GENOMIC DNA]</scope>
    <source>
        <strain evidence="1 2">DSM 100556</strain>
    </source>
</reference>
<dbReference type="EMBL" id="SLUO01000012">
    <property type="protein sequence ID" value="TCL56333.1"/>
    <property type="molecule type" value="Genomic_DNA"/>
</dbReference>
<protein>
    <submittedName>
        <fullName evidence="1">Uncharacterized protein</fullName>
    </submittedName>
</protein>
<evidence type="ECO:0000313" key="2">
    <source>
        <dbReference type="Proteomes" id="UP000295718"/>
    </source>
</evidence>
<keyword evidence="2" id="KW-1185">Reference proteome</keyword>
<accession>A0A4R1QTB8</accession>
<organism evidence="1 2">
    <name type="scientific">Kineothrix alysoides</name>
    <dbReference type="NCBI Taxonomy" id="1469948"/>
    <lineage>
        <taxon>Bacteria</taxon>
        <taxon>Bacillati</taxon>
        <taxon>Bacillota</taxon>
        <taxon>Clostridia</taxon>
        <taxon>Lachnospirales</taxon>
        <taxon>Lachnospiraceae</taxon>
        <taxon>Kineothrix</taxon>
    </lineage>
</organism>
<proteinExistence type="predicted"/>